<name>A7EAA7_SCLS1</name>
<evidence type="ECO:0000313" key="2">
    <source>
        <dbReference type="Proteomes" id="UP000001312"/>
    </source>
</evidence>
<dbReference type="KEGG" id="ssl:SS1G_02239"/>
<dbReference type="InParanoid" id="A7EAA7"/>
<protein>
    <submittedName>
        <fullName evidence="1">Uncharacterized protein</fullName>
    </submittedName>
</protein>
<dbReference type="HOGENOM" id="CLU_2623469_0_0_1"/>
<dbReference type="RefSeq" id="XP_001596023.1">
    <property type="nucleotide sequence ID" value="XM_001595973.1"/>
</dbReference>
<reference evidence="2" key="1">
    <citation type="journal article" date="2011" name="PLoS Genet.">
        <title>Genomic analysis of the necrotrophic fungal pathogens Sclerotinia sclerotiorum and Botrytis cinerea.</title>
        <authorList>
            <person name="Amselem J."/>
            <person name="Cuomo C.A."/>
            <person name="van Kan J.A."/>
            <person name="Viaud M."/>
            <person name="Benito E.P."/>
            <person name="Couloux A."/>
            <person name="Coutinho P.M."/>
            <person name="de Vries R.P."/>
            <person name="Dyer P.S."/>
            <person name="Fillinger S."/>
            <person name="Fournier E."/>
            <person name="Gout L."/>
            <person name="Hahn M."/>
            <person name="Kohn L."/>
            <person name="Lapalu N."/>
            <person name="Plummer K.M."/>
            <person name="Pradier J.M."/>
            <person name="Quevillon E."/>
            <person name="Sharon A."/>
            <person name="Simon A."/>
            <person name="ten Have A."/>
            <person name="Tudzynski B."/>
            <person name="Tudzynski P."/>
            <person name="Wincker P."/>
            <person name="Andrew M."/>
            <person name="Anthouard V."/>
            <person name="Beever R.E."/>
            <person name="Beffa R."/>
            <person name="Benoit I."/>
            <person name="Bouzid O."/>
            <person name="Brault B."/>
            <person name="Chen Z."/>
            <person name="Choquer M."/>
            <person name="Collemare J."/>
            <person name="Cotton P."/>
            <person name="Danchin E.G."/>
            <person name="Da Silva C."/>
            <person name="Gautier A."/>
            <person name="Giraud C."/>
            <person name="Giraud T."/>
            <person name="Gonzalez C."/>
            <person name="Grossetete S."/>
            <person name="Guldener U."/>
            <person name="Henrissat B."/>
            <person name="Howlett B.J."/>
            <person name="Kodira C."/>
            <person name="Kretschmer M."/>
            <person name="Lappartient A."/>
            <person name="Leroch M."/>
            <person name="Levis C."/>
            <person name="Mauceli E."/>
            <person name="Neuveglise C."/>
            <person name="Oeser B."/>
            <person name="Pearson M."/>
            <person name="Poulain J."/>
            <person name="Poussereau N."/>
            <person name="Quesneville H."/>
            <person name="Rascle C."/>
            <person name="Schumacher J."/>
            <person name="Segurens B."/>
            <person name="Sexton A."/>
            <person name="Silva E."/>
            <person name="Sirven C."/>
            <person name="Soanes D.M."/>
            <person name="Talbot N.J."/>
            <person name="Templeton M."/>
            <person name="Yandava C."/>
            <person name="Yarden O."/>
            <person name="Zeng Q."/>
            <person name="Rollins J.A."/>
            <person name="Lebrun M.H."/>
            <person name="Dickman M."/>
        </authorList>
    </citation>
    <scope>NUCLEOTIDE SEQUENCE [LARGE SCALE GENOMIC DNA]</scope>
    <source>
        <strain evidence="2">ATCC 18683 / 1980 / Ss-1</strain>
    </source>
</reference>
<evidence type="ECO:0000313" key="1">
    <source>
        <dbReference type="EMBL" id="EDN99385.1"/>
    </source>
</evidence>
<dbReference type="AlphaFoldDB" id="A7EAA7"/>
<organism evidence="1 2">
    <name type="scientific">Sclerotinia sclerotiorum (strain ATCC 18683 / 1980 / Ss-1)</name>
    <name type="common">White mold</name>
    <name type="synonym">Whetzelinia sclerotiorum</name>
    <dbReference type="NCBI Taxonomy" id="665079"/>
    <lineage>
        <taxon>Eukaryota</taxon>
        <taxon>Fungi</taxon>
        <taxon>Dikarya</taxon>
        <taxon>Ascomycota</taxon>
        <taxon>Pezizomycotina</taxon>
        <taxon>Leotiomycetes</taxon>
        <taxon>Helotiales</taxon>
        <taxon>Sclerotiniaceae</taxon>
        <taxon>Sclerotinia</taxon>
    </lineage>
</organism>
<keyword evidence="2" id="KW-1185">Reference proteome</keyword>
<dbReference type="GeneID" id="5492470"/>
<dbReference type="Proteomes" id="UP000001312">
    <property type="component" value="Unassembled WGS sequence"/>
</dbReference>
<proteinExistence type="predicted"/>
<accession>A7EAA7</accession>
<dbReference type="EMBL" id="CH476623">
    <property type="protein sequence ID" value="EDN99385.1"/>
    <property type="molecule type" value="Genomic_DNA"/>
</dbReference>
<gene>
    <name evidence="1" type="ORF">SS1G_02239</name>
</gene>
<sequence length="78" mass="8901">MWIEISIPQIWVYSALSLTSFGGNEDIKVRTLEHTMLSFGVATQCHVIKGVDLKLEQEERARSKFITISECRTLNVEC</sequence>